<reference evidence="7 8" key="1">
    <citation type="submission" date="2016-10" db="EMBL/GenBank/DDBJ databases">
        <authorList>
            <person name="de Groot N.N."/>
        </authorList>
    </citation>
    <scope>NUCLEOTIDE SEQUENCE [LARGE SCALE GENOMIC DNA]</scope>
    <source>
        <strain evidence="7 8">CGMCC 1.5058</strain>
    </source>
</reference>
<dbReference type="PROSITE" id="PS50893">
    <property type="entry name" value="ABC_TRANSPORTER_2"/>
    <property type="match status" value="1"/>
</dbReference>
<dbReference type="Pfam" id="PF00005">
    <property type="entry name" value="ABC_tran"/>
    <property type="match status" value="1"/>
</dbReference>
<evidence type="ECO:0000256" key="2">
    <source>
        <dbReference type="ARBA" id="ARBA00022448"/>
    </source>
</evidence>
<organism evidence="7 8">
    <name type="scientific">Proteiniclasticum ruminis</name>
    <dbReference type="NCBI Taxonomy" id="398199"/>
    <lineage>
        <taxon>Bacteria</taxon>
        <taxon>Bacillati</taxon>
        <taxon>Bacillota</taxon>
        <taxon>Clostridia</taxon>
        <taxon>Eubacteriales</taxon>
        <taxon>Clostridiaceae</taxon>
        <taxon>Proteiniclasticum</taxon>
    </lineage>
</organism>
<dbReference type="InterPro" id="IPR030660">
    <property type="entry name" value="ABC_branched_ATPase_LivF/BraG"/>
</dbReference>
<keyword evidence="3" id="KW-0547">Nucleotide-binding</keyword>
<dbReference type="GO" id="GO:0015658">
    <property type="term" value="F:branched-chain amino acid transmembrane transporter activity"/>
    <property type="evidence" value="ECO:0007669"/>
    <property type="project" value="InterPro"/>
</dbReference>
<dbReference type="InterPro" id="IPR017871">
    <property type="entry name" value="ABC_transporter-like_CS"/>
</dbReference>
<feature type="domain" description="ABC transporter" evidence="6">
    <location>
        <begin position="5"/>
        <end position="237"/>
    </location>
</feature>
<proteinExistence type="inferred from homology"/>
<dbReference type="InterPro" id="IPR027417">
    <property type="entry name" value="P-loop_NTPase"/>
</dbReference>
<dbReference type="GO" id="GO:0016887">
    <property type="term" value="F:ATP hydrolysis activity"/>
    <property type="evidence" value="ECO:0007669"/>
    <property type="project" value="InterPro"/>
</dbReference>
<evidence type="ECO:0000256" key="5">
    <source>
        <dbReference type="ARBA" id="ARBA00022970"/>
    </source>
</evidence>
<gene>
    <name evidence="7" type="ORF">SAMN05421804_102112</name>
</gene>
<evidence type="ECO:0000313" key="7">
    <source>
        <dbReference type="EMBL" id="SDI34709.1"/>
    </source>
</evidence>
<evidence type="ECO:0000256" key="3">
    <source>
        <dbReference type="ARBA" id="ARBA00022741"/>
    </source>
</evidence>
<dbReference type="InterPro" id="IPR052156">
    <property type="entry name" value="BCAA_Transport_ATP-bd_LivF"/>
</dbReference>
<protein>
    <submittedName>
        <fullName evidence="7">Branched-chain amino acid transport system ATP-binding protein</fullName>
    </submittedName>
</protein>
<dbReference type="PROSITE" id="PS00211">
    <property type="entry name" value="ABC_TRANSPORTER_1"/>
    <property type="match status" value="1"/>
</dbReference>
<accession>A0A1G8JU00</accession>
<dbReference type="PIRSF" id="PIRSF039137">
    <property type="entry name" value="ABC_branched_ATPase"/>
    <property type="match status" value="1"/>
</dbReference>
<dbReference type="AlphaFoldDB" id="A0A1G8JU00"/>
<evidence type="ECO:0000313" key="8">
    <source>
        <dbReference type="Proteomes" id="UP000183255"/>
    </source>
</evidence>
<evidence type="ECO:0000256" key="1">
    <source>
        <dbReference type="ARBA" id="ARBA00005417"/>
    </source>
</evidence>
<dbReference type="SUPFAM" id="SSF52540">
    <property type="entry name" value="P-loop containing nucleoside triphosphate hydrolases"/>
    <property type="match status" value="1"/>
</dbReference>
<dbReference type="GO" id="GO:0015807">
    <property type="term" value="P:L-amino acid transport"/>
    <property type="evidence" value="ECO:0007669"/>
    <property type="project" value="TreeGrafter"/>
</dbReference>
<keyword evidence="5" id="KW-0029">Amino-acid transport</keyword>
<dbReference type="SMART" id="SM00382">
    <property type="entry name" value="AAA"/>
    <property type="match status" value="1"/>
</dbReference>
<dbReference type="CDD" id="cd03224">
    <property type="entry name" value="ABC_TM1139_LivF_branched"/>
    <property type="match status" value="1"/>
</dbReference>
<dbReference type="PANTHER" id="PTHR43820:SF4">
    <property type="entry name" value="HIGH-AFFINITY BRANCHED-CHAIN AMINO ACID TRANSPORT ATP-BINDING PROTEIN LIVF"/>
    <property type="match status" value="1"/>
</dbReference>
<dbReference type="GO" id="GO:0005524">
    <property type="term" value="F:ATP binding"/>
    <property type="evidence" value="ECO:0007669"/>
    <property type="project" value="UniProtKB-KW"/>
</dbReference>
<evidence type="ECO:0000259" key="6">
    <source>
        <dbReference type="PROSITE" id="PS50893"/>
    </source>
</evidence>
<sequence>MSSILEINDLHFHYGEIHALKGVNLTVNSNEIVTLIGGNGAGKTTMLRSITGLLGKISSGEVRFMGERIDGKKPHKIAELGLAQCLEGRHIFSNLTVRENLNMGSYLRKDSGITSDLDYVFHLFPRLLEREKQRAGTLSGGEQQMLAVGRALMQKPKLIMMDEPSLGLAPLIIRDIFSIIKQINKDGIPVLLVEQNSNAALQVADRGYVLETGEVVLADTAENLRSNDAVRASYLGAS</sequence>
<dbReference type="PANTHER" id="PTHR43820">
    <property type="entry name" value="HIGH-AFFINITY BRANCHED-CHAIN AMINO ACID TRANSPORT ATP-BINDING PROTEIN LIVF"/>
    <property type="match status" value="1"/>
</dbReference>
<name>A0A1G8JU00_9CLOT</name>
<keyword evidence="2" id="KW-0813">Transport</keyword>
<evidence type="ECO:0000256" key="4">
    <source>
        <dbReference type="ARBA" id="ARBA00022840"/>
    </source>
</evidence>
<dbReference type="Proteomes" id="UP000183255">
    <property type="component" value="Unassembled WGS sequence"/>
</dbReference>
<keyword evidence="4 7" id="KW-0067">ATP-binding</keyword>
<dbReference type="Gene3D" id="3.40.50.300">
    <property type="entry name" value="P-loop containing nucleotide triphosphate hydrolases"/>
    <property type="match status" value="1"/>
</dbReference>
<dbReference type="InterPro" id="IPR003593">
    <property type="entry name" value="AAA+_ATPase"/>
</dbReference>
<comment type="similarity">
    <text evidence="1">Belongs to the ABC transporter superfamily.</text>
</comment>
<dbReference type="InterPro" id="IPR003439">
    <property type="entry name" value="ABC_transporter-like_ATP-bd"/>
</dbReference>
<dbReference type="EMBL" id="FNDZ01000002">
    <property type="protein sequence ID" value="SDI34709.1"/>
    <property type="molecule type" value="Genomic_DNA"/>
</dbReference>